<comment type="caution">
    <text evidence="3">The sequence shown here is derived from an EMBL/GenBank/DDBJ whole genome shotgun (WGS) entry which is preliminary data.</text>
</comment>
<dbReference type="InterPro" id="IPR028098">
    <property type="entry name" value="Glyco_trans_4-like_N"/>
</dbReference>
<sequence>MNVLVVHNFYQQGGGEDAVFRAETGALREHGVNVVTHTVHNDSIGEGNRLGTALGTVWNARAARTLADLVERHGSEVVHFHNTFPLISPAAYRAVRARGAAVVQTLHNYRLLCANGTLFRDGHVCEACVGRTPPWPAVRHACYRGSRAGSGVVAAMLTTHRLLRTYERHVDLYVALTEFARGKLIEGGLPGDKLVVKPNFLTGAAEDVGPEPTEPYALFVGRLSPEKGTGTLLRAWRKLGAWLPLRVVGDGPLGPQVEAAARDLPGVEWLGRQPPARVAELMRGAKVLVFPSEWYEGFPMTLLEAFAAGLPVVASGHGSMPGIVEHGVTGRLFRPGDPDDLAAQVRWMLDHPGEHARMRAAARQAYETRYTAGRNVEELLGIYRQAATRRGQAGVLPTRGSFS</sequence>
<dbReference type="GO" id="GO:0016757">
    <property type="term" value="F:glycosyltransferase activity"/>
    <property type="evidence" value="ECO:0007669"/>
    <property type="project" value="InterPro"/>
</dbReference>
<dbReference type="RefSeq" id="WP_103130150.1">
    <property type="nucleotide sequence ID" value="NZ_BFAG01000010.1"/>
</dbReference>
<name>A0A2I9D7Q9_9DEIO</name>
<keyword evidence="4" id="KW-1185">Reference proteome</keyword>
<reference evidence="4" key="1">
    <citation type="submission" date="2018-01" db="EMBL/GenBank/DDBJ databases">
        <title>Draft Genome Sequence of the Radioresistant Bacterium Deinococcus aerius TR0125, Isolated from the Higher Atmosphere above Japan.</title>
        <authorList>
            <person name="Satoh K."/>
            <person name="Arai H."/>
            <person name="Sanzen T."/>
            <person name="Kawaguchi Y."/>
            <person name="Hayashi H."/>
            <person name="Yokobori S."/>
            <person name="Yamagishi A."/>
            <person name="Oono Y."/>
            <person name="Narumi I."/>
        </authorList>
    </citation>
    <scope>NUCLEOTIDE SEQUENCE [LARGE SCALE GENOMIC DNA]</scope>
    <source>
        <strain evidence="4">TR0125</strain>
    </source>
</reference>
<evidence type="ECO:0000313" key="4">
    <source>
        <dbReference type="Proteomes" id="UP000236569"/>
    </source>
</evidence>
<dbReference type="EMBL" id="BFAG01000010">
    <property type="protein sequence ID" value="GBF06816.1"/>
    <property type="molecule type" value="Genomic_DNA"/>
</dbReference>
<dbReference type="Gene3D" id="3.40.50.2000">
    <property type="entry name" value="Glycogen Phosphorylase B"/>
    <property type="match status" value="2"/>
</dbReference>
<evidence type="ECO:0000313" key="3">
    <source>
        <dbReference type="EMBL" id="GBF06816.1"/>
    </source>
</evidence>
<feature type="domain" description="Glycosyl transferase family 1" evidence="1">
    <location>
        <begin position="209"/>
        <end position="364"/>
    </location>
</feature>
<dbReference type="OrthoDB" id="9772485at2"/>
<protein>
    <submittedName>
        <fullName evidence="3">Group 1 glycosyl transferase</fullName>
    </submittedName>
</protein>
<evidence type="ECO:0000259" key="1">
    <source>
        <dbReference type="Pfam" id="PF00534"/>
    </source>
</evidence>
<dbReference type="InterPro" id="IPR001296">
    <property type="entry name" value="Glyco_trans_1"/>
</dbReference>
<organism evidence="3 4">
    <name type="scientific">Deinococcus aerius</name>
    <dbReference type="NCBI Taxonomy" id="200253"/>
    <lineage>
        <taxon>Bacteria</taxon>
        <taxon>Thermotogati</taxon>
        <taxon>Deinococcota</taxon>
        <taxon>Deinococci</taxon>
        <taxon>Deinococcales</taxon>
        <taxon>Deinococcaceae</taxon>
        <taxon>Deinococcus</taxon>
    </lineage>
</organism>
<feature type="domain" description="Glycosyltransferase subfamily 4-like N-terminal" evidence="2">
    <location>
        <begin position="34"/>
        <end position="200"/>
    </location>
</feature>
<evidence type="ECO:0000259" key="2">
    <source>
        <dbReference type="Pfam" id="PF13439"/>
    </source>
</evidence>
<dbReference type="Pfam" id="PF00534">
    <property type="entry name" value="Glycos_transf_1"/>
    <property type="match status" value="1"/>
</dbReference>
<dbReference type="InterPro" id="IPR050194">
    <property type="entry name" value="Glycosyltransferase_grp1"/>
</dbReference>
<dbReference type="Proteomes" id="UP000236569">
    <property type="component" value="Unassembled WGS sequence"/>
</dbReference>
<dbReference type="PANTHER" id="PTHR45947:SF13">
    <property type="entry name" value="TRANSFERASE"/>
    <property type="match status" value="1"/>
</dbReference>
<proteinExistence type="predicted"/>
<accession>A0A2I9D7Q9</accession>
<dbReference type="Pfam" id="PF13439">
    <property type="entry name" value="Glyco_transf_4"/>
    <property type="match status" value="1"/>
</dbReference>
<dbReference type="AlphaFoldDB" id="A0A2I9D7Q9"/>
<gene>
    <name evidence="3" type="ORF">DAERI_100179</name>
</gene>
<dbReference type="SUPFAM" id="SSF53756">
    <property type="entry name" value="UDP-Glycosyltransferase/glycogen phosphorylase"/>
    <property type="match status" value="1"/>
</dbReference>
<dbReference type="PANTHER" id="PTHR45947">
    <property type="entry name" value="SULFOQUINOVOSYL TRANSFERASE SQD2"/>
    <property type="match status" value="1"/>
</dbReference>
<keyword evidence="3" id="KW-0808">Transferase</keyword>